<reference evidence="6" key="1">
    <citation type="journal article" date="2020" name="Stud. Mycol.">
        <title>101 Dothideomycetes genomes: a test case for predicting lifestyles and emergence of pathogens.</title>
        <authorList>
            <person name="Haridas S."/>
            <person name="Albert R."/>
            <person name="Binder M."/>
            <person name="Bloem J."/>
            <person name="Labutti K."/>
            <person name="Salamov A."/>
            <person name="Andreopoulos B."/>
            <person name="Baker S."/>
            <person name="Barry K."/>
            <person name="Bills G."/>
            <person name="Bluhm B."/>
            <person name="Cannon C."/>
            <person name="Castanera R."/>
            <person name="Culley D."/>
            <person name="Daum C."/>
            <person name="Ezra D."/>
            <person name="Gonzalez J."/>
            <person name="Henrissat B."/>
            <person name="Kuo A."/>
            <person name="Liang C."/>
            <person name="Lipzen A."/>
            <person name="Lutzoni F."/>
            <person name="Magnuson J."/>
            <person name="Mondo S."/>
            <person name="Nolan M."/>
            <person name="Ohm R."/>
            <person name="Pangilinan J."/>
            <person name="Park H.-J."/>
            <person name="Ramirez L."/>
            <person name="Alfaro M."/>
            <person name="Sun H."/>
            <person name="Tritt A."/>
            <person name="Yoshinaga Y."/>
            <person name="Zwiers L.-H."/>
            <person name="Turgeon B."/>
            <person name="Goodwin S."/>
            <person name="Spatafora J."/>
            <person name="Crous P."/>
            <person name="Grigoriev I."/>
        </authorList>
    </citation>
    <scope>NUCLEOTIDE SEQUENCE</scope>
    <source>
        <strain evidence="6">SCOH1-5</strain>
    </source>
</reference>
<evidence type="ECO:0000313" key="6">
    <source>
        <dbReference type="EMBL" id="KAF2207329.1"/>
    </source>
</evidence>
<evidence type="ECO:0000259" key="5">
    <source>
        <dbReference type="SMART" id="SM00642"/>
    </source>
</evidence>
<dbReference type="FunFam" id="2.60.40.1180:FF:000007">
    <property type="entry name" value="Sucrose isomerase"/>
    <property type="match status" value="1"/>
</dbReference>
<feature type="domain" description="Glycosyl hydrolase family 13 catalytic" evidence="5">
    <location>
        <begin position="16"/>
        <end position="441"/>
    </location>
</feature>
<dbReference type="SMART" id="SM00642">
    <property type="entry name" value="Aamy"/>
    <property type="match status" value="1"/>
</dbReference>
<gene>
    <name evidence="6" type="ORF">CERZMDRAFT_51282</name>
</gene>
<keyword evidence="7" id="KW-1185">Reference proteome</keyword>
<dbReference type="Proteomes" id="UP000799539">
    <property type="component" value="Unassembled WGS sequence"/>
</dbReference>
<dbReference type="GO" id="GO:0004575">
    <property type="term" value="F:sucrose alpha-glucosidase activity"/>
    <property type="evidence" value="ECO:0007669"/>
    <property type="project" value="TreeGrafter"/>
</dbReference>
<evidence type="ECO:0000256" key="2">
    <source>
        <dbReference type="ARBA" id="ARBA00022801"/>
    </source>
</evidence>
<name>A0A6A6F2E6_9PEZI</name>
<evidence type="ECO:0000256" key="3">
    <source>
        <dbReference type="ARBA" id="ARBA00023295"/>
    </source>
</evidence>
<dbReference type="EMBL" id="ML992704">
    <property type="protein sequence ID" value="KAF2207329.1"/>
    <property type="molecule type" value="Genomic_DNA"/>
</dbReference>
<dbReference type="GO" id="GO:0005987">
    <property type="term" value="P:sucrose catabolic process"/>
    <property type="evidence" value="ECO:0007669"/>
    <property type="project" value="TreeGrafter"/>
</dbReference>
<protein>
    <submittedName>
        <fullName evidence="6">Glycoside hydrolase family 13 protein</fullName>
    </submittedName>
</protein>
<dbReference type="InterPro" id="IPR013780">
    <property type="entry name" value="Glyco_hydro_b"/>
</dbReference>
<dbReference type="InterPro" id="IPR045857">
    <property type="entry name" value="O16G_dom_2"/>
</dbReference>
<evidence type="ECO:0000256" key="1">
    <source>
        <dbReference type="ARBA" id="ARBA00008061"/>
    </source>
</evidence>
<dbReference type="SUPFAM" id="SSF51011">
    <property type="entry name" value="Glycosyl hydrolase domain"/>
    <property type="match status" value="1"/>
</dbReference>
<evidence type="ECO:0000313" key="7">
    <source>
        <dbReference type="Proteomes" id="UP000799539"/>
    </source>
</evidence>
<keyword evidence="4" id="KW-0462">Maltose metabolism</keyword>
<sequence>MASQAKKWFHSSTAYQIWPASFKDSNGDGVGDIQGILSKIPYLQDTLSIDLLWLSPIYDSPQKDMGYDVSDYEVIYPKYGTLKDFDQLIETCHSRGIKVVMDMVANHTSDQHGWFLSSMQSRNGQHADWYHWRDPKYDSAGVRQPPNNWRTGSSVGKSCWTYVPERDQYYFNFGTPYQPNLNWENPEVREAVYESAIKFWLDRGVDGFRMDVVGFYWKDPHFPDADVVYEGQDLQPLQGKYCHNGDLVHAWLKDIRNRIQREHGKQIVLIGELPGTSREVFLDFIHPSSNELDMALDTDIFITGNSWTAGLREMKRAALPLLKDAIFKTQSLLDDGGWPTVSIENHDFARSVSRFGPGDGPFREQGAKMLALLATTLSGTLFIYQGQEIGMTNVPPNWGKDEFRDAYDLDHIEDVEDVRGSEEDQQEWSEALATWGRDNGRTPVHWSNEPYAGFSDKEPWIRVNDNYRHINVADQLEKKDSVLAFWKLLISIRKEHALLRKGTFRLVDRDNLKTFAFAKTEAGDTAQLLVILNFSDAVSVFSLPDPAQNRHWKLLVGTYGSTTDEIDSRTELRPWEGRLYQEELR</sequence>
<dbReference type="GO" id="GO:0004574">
    <property type="term" value="F:oligo-1,6-glucosidase activity"/>
    <property type="evidence" value="ECO:0007669"/>
    <property type="project" value="TreeGrafter"/>
</dbReference>
<dbReference type="Gene3D" id="2.60.40.1180">
    <property type="entry name" value="Golgi alpha-mannosidase II"/>
    <property type="match status" value="1"/>
</dbReference>
<dbReference type="GO" id="GO:0004556">
    <property type="term" value="F:alpha-amylase activity"/>
    <property type="evidence" value="ECO:0007669"/>
    <property type="project" value="TreeGrafter"/>
</dbReference>
<dbReference type="PANTHER" id="PTHR10357">
    <property type="entry name" value="ALPHA-AMYLASE FAMILY MEMBER"/>
    <property type="match status" value="1"/>
</dbReference>
<comment type="similarity">
    <text evidence="1">Belongs to the glycosyl hydrolase 13 family.</text>
</comment>
<dbReference type="GO" id="GO:0000025">
    <property type="term" value="P:maltose catabolic process"/>
    <property type="evidence" value="ECO:0007669"/>
    <property type="project" value="TreeGrafter"/>
</dbReference>
<dbReference type="Pfam" id="PF00128">
    <property type="entry name" value="Alpha-amylase"/>
    <property type="match status" value="1"/>
</dbReference>
<keyword evidence="3" id="KW-0326">Glycosidase</keyword>
<keyword evidence="2 6" id="KW-0378">Hydrolase</keyword>
<dbReference type="SUPFAM" id="SSF51445">
    <property type="entry name" value="(Trans)glycosidases"/>
    <property type="match status" value="1"/>
</dbReference>
<dbReference type="Gene3D" id="3.20.20.80">
    <property type="entry name" value="Glycosidases"/>
    <property type="match status" value="1"/>
</dbReference>
<dbReference type="CDD" id="cd11333">
    <property type="entry name" value="AmyAc_SI_OligoGlu_DGase"/>
    <property type="match status" value="1"/>
</dbReference>
<dbReference type="OrthoDB" id="1740265at2759"/>
<dbReference type="AlphaFoldDB" id="A0A6A6F2E6"/>
<proteinExistence type="inferred from homology"/>
<organism evidence="6 7">
    <name type="scientific">Cercospora zeae-maydis SCOH1-5</name>
    <dbReference type="NCBI Taxonomy" id="717836"/>
    <lineage>
        <taxon>Eukaryota</taxon>
        <taxon>Fungi</taxon>
        <taxon>Dikarya</taxon>
        <taxon>Ascomycota</taxon>
        <taxon>Pezizomycotina</taxon>
        <taxon>Dothideomycetes</taxon>
        <taxon>Dothideomycetidae</taxon>
        <taxon>Mycosphaerellales</taxon>
        <taxon>Mycosphaerellaceae</taxon>
        <taxon>Cercospora</taxon>
    </lineage>
</organism>
<dbReference type="Gene3D" id="3.90.400.10">
    <property type="entry name" value="Oligo-1,6-glucosidase, Domain 2"/>
    <property type="match status" value="1"/>
</dbReference>
<evidence type="ECO:0000256" key="4">
    <source>
        <dbReference type="ARBA" id="ARBA00026248"/>
    </source>
</evidence>
<dbReference type="FunFam" id="3.20.20.80:FF:000064">
    <property type="entry name" value="Oligo-1,6-glucosidase"/>
    <property type="match status" value="1"/>
</dbReference>
<dbReference type="GO" id="GO:0033934">
    <property type="term" value="F:glucan 1,4-alpha-maltotriohydrolase activity"/>
    <property type="evidence" value="ECO:0007669"/>
    <property type="project" value="TreeGrafter"/>
</dbReference>
<dbReference type="InterPro" id="IPR006047">
    <property type="entry name" value="GH13_cat_dom"/>
</dbReference>
<accession>A0A6A6F2E6</accession>
<dbReference type="PANTHER" id="PTHR10357:SF179">
    <property type="entry name" value="NEUTRAL AND BASIC AMINO ACID TRANSPORT PROTEIN RBAT"/>
    <property type="match status" value="1"/>
</dbReference>
<dbReference type="InterPro" id="IPR017853">
    <property type="entry name" value="GH"/>
</dbReference>